<dbReference type="InterPro" id="IPR001173">
    <property type="entry name" value="Glyco_trans_2-like"/>
</dbReference>
<feature type="transmembrane region" description="Helical" evidence="4">
    <location>
        <begin position="339"/>
        <end position="359"/>
    </location>
</feature>
<dbReference type="Proteomes" id="UP000319619">
    <property type="component" value="Unassembled WGS sequence"/>
</dbReference>
<proteinExistence type="inferred from homology"/>
<dbReference type="InterPro" id="IPR029044">
    <property type="entry name" value="Nucleotide-diphossugar_trans"/>
</dbReference>
<feature type="transmembrane region" description="Helical" evidence="4">
    <location>
        <begin position="276"/>
        <end position="303"/>
    </location>
</feature>
<dbReference type="AlphaFoldDB" id="A0A532V555"/>
<sequence length="375" mass="42205">MINLIETLQIISLSVTLIFMLFLWLGLRRERIISSSWRPTVTVLVAARNEERDLPGCLESLNKQDYPKDLCEFIIIDDGSTDATGEIAKEWSDKDARFRVIRLEDEQSRSLGPKKRALTKGFDASSGDVIICTDADSHFGLGWLSGMIACFDEKTTAVCGMVKFDPSRSFWGKLAAFEGLVDSILNAAVIGIGGALSCFGANFAYRRKVFNDAGGFDVGSGSLSGDDDLLLQRMRSSGGKIRFCANSQSVVMTQSPQDRRSYWNRKRRHLSAGKRYAFHWIMLALVVFIACLTTDLLAVLWFADYHSNLNFAYMWGFFSLALFIIFIRGKMIMLQEGYWIWSLTISLVFPLYFVVIQPLTLLPAPSWKGRSSKHE</sequence>
<feature type="transmembrane region" description="Helical" evidence="4">
    <location>
        <begin position="6"/>
        <end position="27"/>
    </location>
</feature>
<gene>
    <name evidence="6" type="ORF">CEE37_01240</name>
</gene>
<dbReference type="EMBL" id="NJBN01000001">
    <property type="protein sequence ID" value="TKJ42334.1"/>
    <property type="molecule type" value="Genomic_DNA"/>
</dbReference>
<evidence type="ECO:0000313" key="6">
    <source>
        <dbReference type="EMBL" id="TKJ42334.1"/>
    </source>
</evidence>
<evidence type="ECO:0000259" key="5">
    <source>
        <dbReference type="Pfam" id="PF00535"/>
    </source>
</evidence>
<evidence type="ECO:0000256" key="3">
    <source>
        <dbReference type="ARBA" id="ARBA00022679"/>
    </source>
</evidence>
<comment type="similarity">
    <text evidence="1">Belongs to the glycosyltransferase 2 family.</text>
</comment>
<evidence type="ECO:0000256" key="1">
    <source>
        <dbReference type="ARBA" id="ARBA00006739"/>
    </source>
</evidence>
<organism evidence="6 7">
    <name type="scientific">candidate division LCP-89 bacterium B3_LCP</name>
    <dbReference type="NCBI Taxonomy" id="2012998"/>
    <lineage>
        <taxon>Bacteria</taxon>
        <taxon>Pseudomonadati</taxon>
        <taxon>Bacteria division LCP-89</taxon>
    </lineage>
</organism>
<keyword evidence="4" id="KW-0812">Transmembrane</keyword>
<accession>A0A532V555</accession>
<name>A0A532V555_UNCL8</name>
<evidence type="ECO:0000256" key="2">
    <source>
        <dbReference type="ARBA" id="ARBA00022676"/>
    </source>
</evidence>
<keyword evidence="4" id="KW-0472">Membrane</keyword>
<keyword evidence="2" id="KW-0328">Glycosyltransferase</keyword>
<dbReference type="PANTHER" id="PTHR43630">
    <property type="entry name" value="POLY-BETA-1,6-N-ACETYL-D-GLUCOSAMINE SYNTHASE"/>
    <property type="match status" value="1"/>
</dbReference>
<dbReference type="Gene3D" id="3.90.550.10">
    <property type="entry name" value="Spore Coat Polysaccharide Biosynthesis Protein SpsA, Chain A"/>
    <property type="match status" value="1"/>
</dbReference>
<feature type="transmembrane region" description="Helical" evidence="4">
    <location>
        <begin position="309"/>
        <end position="327"/>
    </location>
</feature>
<comment type="caution">
    <text evidence="6">The sequence shown here is derived from an EMBL/GenBank/DDBJ whole genome shotgun (WGS) entry which is preliminary data.</text>
</comment>
<evidence type="ECO:0000256" key="4">
    <source>
        <dbReference type="SAM" id="Phobius"/>
    </source>
</evidence>
<evidence type="ECO:0000313" key="7">
    <source>
        <dbReference type="Proteomes" id="UP000319619"/>
    </source>
</evidence>
<reference evidence="6 7" key="1">
    <citation type="submission" date="2017-06" db="EMBL/GenBank/DDBJ databases">
        <title>Novel microbial phyla capable of carbon fixation and sulfur reduction in deep-sea sediments.</title>
        <authorList>
            <person name="Huang J."/>
            <person name="Baker B."/>
            <person name="Wang Y."/>
        </authorList>
    </citation>
    <scope>NUCLEOTIDE SEQUENCE [LARGE SCALE GENOMIC DNA]</scope>
    <source>
        <strain evidence="6">B3_LCP</strain>
    </source>
</reference>
<dbReference type="PANTHER" id="PTHR43630:SF1">
    <property type="entry name" value="POLY-BETA-1,6-N-ACETYL-D-GLUCOSAMINE SYNTHASE"/>
    <property type="match status" value="1"/>
</dbReference>
<dbReference type="Pfam" id="PF00535">
    <property type="entry name" value="Glycos_transf_2"/>
    <property type="match status" value="1"/>
</dbReference>
<dbReference type="GO" id="GO:0016757">
    <property type="term" value="F:glycosyltransferase activity"/>
    <property type="evidence" value="ECO:0007669"/>
    <property type="project" value="UniProtKB-KW"/>
</dbReference>
<feature type="domain" description="Glycosyltransferase 2-like" evidence="5">
    <location>
        <begin position="42"/>
        <end position="212"/>
    </location>
</feature>
<keyword evidence="3" id="KW-0808">Transferase</keyword>
<dbReference type="SUPFAM" id="SSF53448">
    <property type="entry name" value="Nucleotide-diphospho-sugar transferases"/>
    <property type="match status" value="1"/>
</dbReference>
<protein>
    <recommendedName>
        <fullName evidence="5">Glycosyltransferase 2-like domain-containing protein</fullName>
    </recommendedName>
</protein>
<keyword evidence="4" id="KW-1133">Transmembrane helix</keyword>